<name>A0A7W7Q8G8_9PSEU</name>
<dbReference type="Proteomes" id="UP000520767">
    <property type="component" value="Unassembled WGS sequence"/>
</dbReference>
<proteinExistence type="predicted"/>
<keyword evidence="2" id="KW-1185">Reference proteome</keyword>
<organism evidence="1 2">
    <name type="scientific">Actinophytocola algeriensis</name>
    <dbReference type="NCBI Taxonomy" id="1768010"/>
    <lineage>
        <taxon>Bacteria</taxon>
        <taxon>Bacillati</taxon>
        <taxon>Actinomycetota</taxon>
        <taxon>Actinomycetes</taxon>
        <taxon>Pseudonocardiales</taxon>
        <taxon>Pseudonocardiaceae</taxon>
    </lineage>
</organism>
<dbReference type="EMBL" id="JACHJQ010000005">
    <property type="protein sequence ID" value="MBB4908917.1"/>
    <property type="molecule type" value="Genomic_DNA"/>
</dbReference>
<gene>
    <name evidence="1" type="ORF">FHR82_005170</name>
</gene>
<reference evidence="1 2" key="1">
    <citation type="submission" date="2020-08" db="EMBL/GenBank/DDBJ databases">
        <title>Genomic Encyclopedia of Type Strains, Phase III (KMG-III): the genomes of soil and plant-associated and newly described type strains.</title>
        <authorList>
            <person name="Whitman W."/>
        </authorList>
    </citation>
    <scope>NUCLEOTIDE SEQUENCE [LARGE SCALE GENOMIC DNA]</scope>
    <source>
        <strain evidence="1 2">CECT 8960</strain>
    </source>
</reference>
<accession>A0A7W7Q8G8</accession>
<dbReference type="RefSeq" id="WP_184812993.1">
    <property type="nucleotide sequence ID" value="NZ_JACHJQ010000005.1"/>
</dbReference>
<comment type="caution">
    <text evidence="1">The sequence shown here is derived from an EMBL/GenBank/DDBJ whole genome shotgun (WGS) entry which is preliminary data.</text>
</comment>
<sequence length="118" mass="12499">MTGPRQSVSSRPAGDVVTVITGWFTELGIDPDERPESVGRRLRLALQERTGGGLASSVYGVRIGTEHDDPEAFIRTALHVLTRQLGPCTTIELVPTTVTCSHGSSTKIGPDSMPPTGS</sequence>
<evidence type="ECO:0000313" key="2">
    <source>
        <dbReference type="Proteomes" id="UP000520767"/>
    </source>
</evidence>
<evidence type="ECO:0000313" key="1">
    <source>
        <dbReference type="EMBL" id="MBB4908917.1"/>
    </source>
</evidence>
<protein>
    <submittedName>
        <fullName evidence="1">Uncharacterized protein</fullName>
    </submittedName>
</protein>
<dbReference type="AlphaFoldDB" id="A0A7W7Q8G8"/>